<accession>A0A822ZPJ6</accession>
<dbReference type="EMBL" id="DUZY01000006">
    <property type="protein sequence ID" value="DAD43718.1"/>
    <property type="molecule type" value="Genomic_DNA"/>
</dbReference>
<name>A0A822ZPJ6_NELNU</name>
<dbReference type="Proteomes" id="UP000607653">
    <property type="component" value="Unassembled WGS sequence"/>
</dbReference>
<evidence type="ECO:0000313" key="2">
    <source>
        <dbReference type="EMBL" id="DAD43718.1"/>
    </source>
</evidence>
<organism evidence="2 3">
    <name type="scientific">Nelumbo nucifera</name>
    <name type="common">Sacred lotus</name>
    <dbReference type="NCBI Taxonomy" id="4432"/>
    <lineage>
        <taxon>Eukaryota</taxon>
        <taxon>Viridiplantae</taxon>
        <taxon>Streptophyta</taxon>
        <taxon>Embryophyta</taxon>
        <taxon>Tracheophyta</taxon>
        <taxon>Spermatophyta</taxon>
        <taxon>Magnoliopsida</taxon>
        <taxon>Proteales</taxon>
        <taxon>Nelumbonaceae</taxon>
        <taxon>Nelumbo</taxon>
    </lineage>
</organism>
<gene>
    <name evidence="2" type="ORF">HUJ06_001948</name>
</gene>
<dbReference type="AlphaFoldDB" id="A0A822ZPJ6"/>
<evidence type="ECO:0000256" key="1">
    <source>
        <dbReference type="SAM" id="MobiDB-lite"/>
    </source>
</evidence>
<keyword evidence="3" id="KW-1185">Reference proteome</keyword>
<comment type="caution">
    <text evidence="2">The sequence shown here is derived from an EMBL/GenBank/DDBJ whole genome shotgun (WGS) entry which is preliminary data.</text>
</comment>
<evidence type="ECO:0000313" key="3">
    <source>
        <dbReference type="Proteomes" id="UP000607653"/>
    </source>
</evidence>
<proteinExistence type="predicted"/>
<feature type="region of interest" description="Disordered" evidence="1">
    <location>
        <begin position="17"/>
        <end position="59"/>
    </location>
</feature>
<feature type="compositionally biased region" description="Basic and acidic residues" evidence="1">
    <location>
        <begin position="37"/>
        <end position="48"/>
    </location>
</feature>
<protein>
    <submittedName>
        <fullName evidence="2">Uncharacterized protein</fullName>
    </submittedName>
</protein>
<sequence length="135" mass="15230">MGERIAPLPEVAAVAVKKKKETGGAAAAKSCGSGGQNEEKQKKKVMDERSEESEIDRLNRRPRVAAAVAVKKKKIGDGEGVRMAKRTKKKMKEVLGYRKTKNKMKTSNGRAWPPLPPLPSLYRRCRCRWVERERR</sequence>
<feature type="region of interest" description="Disordered" evidence="1">
    <location>
        <begin position="97"/>
        <end position="117"/>
    </location>
</feature>
<reference evidence="2 3" key="1">
    <citation type="journal article" date="2020" name="Mol. Biol. Evol.">
        <title>Distinct Expression and Methylation Patterns for Genes with Different Fates following a Single Whole-Genome Duplication in Flowering Plants.</title>
        <authorList>
            <person name="Shi T."/>
            <person name="Rahmani R.S."/>
            <person name="Gugger P.F."/>
            <person name="Wang M."/>
            <person name="Li H."/>
            <person name="Zhang Y."/>
            <person name="Li Z."/>
            <person name="Wang Q."/>
            <person name="Van de Peer Y."/>
            <person name="Marchal K."/>
            <person name="Chen J."/>
        </authorList>
    </citation>
    <scope>NUCLEOTIDE SEQUENCE [LARGE SCALE GENOMIC DNA]</scope>
    <source>
        <tissue evidence="2">Leaf</tissue>
    </source>
</reference>